<dbReference type="Proteomes" id="UP000317243">
    <property type="component" value="Unassembled WGS sequence"/>
</dbReference>
<dbReference type="AlphaFoldDB" id="A0A5C5WMK0"/>
<dbReference type="EMBL" id="SIHI01000010">
    <property type="protein sequence ID" value="TWT51840.1"/>
    <property type="molecule type" value="Genomic_DNA"/>
</dbReference>
<evidence type="ECO:0000313" key="1">
    <source>
        <dbReference type="EMBL" id="TWT51840.1"/>
    </source>
</evidence>
<keyword evidence="2" id="KW-1185">Reference proteome</keyword>
<protein>
    <submittedName>
        <fullName evidence="1">Uncharacterized protein</fullName>
    </submittedName>
</protein>
<gene>
    <name evidence="1" type="ORF">KOR42_33130</name>
</gene>
<name>A0A5C5WMK0_9PLAN</name>
<accession>A0A5C5WMK0</accession>
<sequence length="137" mass="15934">MPVYQDSTGRERNLSITFNVVERVKDRLGIDLYQFEQVGRATDNMNSFMKLAHCVQAPNEPFCDWWDVHQGDARDTLVKAFIEALCLFYPSRLSRIIRETNERAEELNEEAIRIAQEEFPNKSIELPEPSELEIVEA</sequence>
<dbReference type="RefSeq" id="WP_146510781.1">
    <property type="nucleotide sequence ID" value="NZ_SIHI01000010.1"/>
</dbReference>
<proteinExistence type="predicted"/>
<comment type="caution">
    <text evidence="1">The sequence shown here is derived from an EMBL/GenBank/DDBJ whole genome shotgun (WGS) entry which is preliminary data.</text>
</comment>
<organism evidence="1 2">
    <name type="scientific">Thalassoglobus neptunius</name>
    <dbReference type="NCBI Taxonomy" id="1938619"/>
    <lineage>
        <taxon>Bacteria</taxon>
        <taxon>Pseudomonadati</taxon>
        <taxon>Planctomycetota</taxon>
        <taxon>Planctomycetia</taxon>
        <taxon>Planctomycetales</taxon>
        <taxon>Planctomycetaceae</taxon>
        <taxon>Thalassoglobus</taxon>
    </lineage>
</organism>
<reference evidence="1 2" key="1">
    <citation type="submission" date="2019-02" db="EMBL/GenBank/DDBJ databases">
        <title>Deep-cultivation of Planctomycetes and their phenomic and genomic characterization uncovers novel biology.</title>
        <authorList>
            <person name="Wiegand S."/>
            <person name="Jogler M."/>
            <person name="Boedeker C."/>
            <person name="Pinto D."/>
            <person name="Vollmers J."/>
            <person name="Rivas-Marin E."/>
            <person name="Kohn T."/>
            <person name="Peeters S.H."/>
            <person name="Heuer A."/>
            <person name="Rast P."/>
            <person name="Oberbeckmann S."/>
            <person name="Bunk B."/>
            <person name="Jeske O."/>
            <person name="Meyerdierks A."/>
            <person name="Storesund J.E."/>
            <person name="Kallscheuer N."/>
            <person name="Luecker S."/>
            <person name="Lage O.M."/>
            <person name="Pohl T."/>
            <person name="Merkel B.J."/>
            <person name="Hornburger P."/>
            <person name="Mueller R.-W."/>
            <person name="Bruemmer F."/>
            <person name="Labrenz M."/>
            <person name="Spormann A.M."/>
            <person name="Op Den Camp H."/>
            <person name="Overmann J."/>
            <person name="Amann R."/>
            <person name="Jetten M.S.M."/>
            <person name="Mascher T."/>
            <person name="Medema M.H."/>
            <person name="Devos D.P."/>
            <person name="Kaster A.-K."/>
            <person name="Ovreas L."/>
            <person name="Rohde M."/>
            <person name="Galperin M.Y."/>
            <person name="Jogler C."/>
        </authorList>
    </citation>
    <scope>NUCLEOTIDE SEQUENCE [LARGE SCALE GENOMIC DNA]</scope>
    <source>
        <strain evidence="1 2">KOR42</strain>
    </source>
</reference>
<evidence type="ECO:0000313" key="2">
    <source>
        <dbReference type="Proteomes" id="UP000317243"/>
    </source>
</evidence>
<dbReference type="OrthoDB" id="284616at2"/>